<accession>A0AAV7RYD9</accession>
<name>A0AAV7RYD9_PLEWA</name>
<protein>
    <submittedName>
        <fullName evidence="1">Uncharacterized protein</fullName>
    </submittedName>
</protein>
<dbReference type="EMBL" id="JANPWB010000009">
    <property type="protein sequence ID" value="KAJ1156490.1"/>
    <property type="molecule type" value="Genomic_DNA"/>
</dbReference>
<organism evidence="1 2">
    <name type="scientific">Pleurodeles waltl</name>
    <name type="common">Iberian ribbed newt</name>
    <dbReference type="NCBI Taxonomy" id="8319"/>
    <lineage>
        <taxon>Eukaryota</taxon>
        <taxon>Metazoa</taxon>
        <taxon>Chordata</taxon>
        <taxon>Craniata</taxon>
        <taxon>Vertebrata</taxon>
        <taxon>Euteleostomi</taxon>
        <taxon>Amphibia</taxon>
        <taxon>Batrachia</taxon>
        <taxon>Caudata</taxon>
        <taxon>Salamandroidea</taxon>
        <taxon>Salamandridae</taxon>
        <taxon>Pleurodelinae</taxon>
        <taxon>Pleurodeles</taxon>
    </lineage>
</organism>
<keyword evidence="2" id="KW-1185">Reference proteome</keyword>
<comment type="caution">
    <text evidence="1">The sequence shown here is derived from an EMBL/GenBank/DDBJ whole genome shotgun (WGS) entry which is preliminary data.</text>
</comment>
<sequence>MKRTPGDERIDFQFRRKTPPPATILCRCAGPGRRTQLVTHAKLTEFNYYGFKKQYWVEVRLRMMGQVLFLQAILENGFFWSKHVDEEDEATE</sequence>
<reference evidence="1" key="1">
    <citation type="journal article" date="2022" name="bioRxiv">
        <title>Sequencing and chromosome-scale assembly of the giantPleurodeles waltlgenome.</title>
        <authorList>
            <person name="Brown T."/>
            <person name="Elewa A."/>
            <person name="Iarovenko S."/>
            <person name="Subramanian E."/>
            <person name="Araus A.J."/>
            <person name="Petzold A."/>
            <person name="Susuki M."/>
            <person name="Suzuki K.-i.T."/>
            <person name="Hayashi T."/>
            <person name="Toyoda A."/>
            <person name="Oliveira C."/>
            <person name="Osipova E."/>
            <person name="Leigh N.D."/>
            <person name="Simon A."/>
            <person name="Yun M.H."/>
        </authorList>
    </citation>
    <scope>NUCLEOTIDE SEQUENCE</scope>
    <source>
        <strain evidence="1">20211129_DDA</strain>
        <tissue evidence="1">Liver</tissue>
    </source>
</reference>
<dbReference type="AlphaFoldDB" id="A0AAV7RYD9"/>
<proteinExistence type="predicted"/>
<gene>
    <name evidence="1" type="ORF">NDU88_009209</name>
</gene>
<evidence type="ECO:0000313" key="2">
    <source>
        <dbReference type="Proteomes" id="UP001066276"/>
    </source>
</evidence>
<dbReference type="Proteomes" id="UP001066276">
    <property type="component" value="Chromosome 5"/>
</dbReference>
<evidence type="ECO:0000313" key="1">
    <source>
        <dbReference type="EMBL" id="KAJ1156490.1"/>
    </source>
</evidence>